<dbReference type="HOGENOM" id="CLU_065357_0_0_11"/>
<keyword evidence="2" id="KW-1185">Reference proteome</keyword>
<organism evidence="1 2">
    <name type="scientific">Kocuria rhizophila (strain ATCC 9341 / DSM 348 / NBRC 103217 / DC2201)</name>
    <dbReference type="NCBI Taxonomy" id="378753"/>
    <lineage>
        <taxon>Bacteria</taxon>
        <taxon>Bacillati</taxon>
        <taxon>Actinomycetota</taxon>
        <taxon>Actinomycetes</taxon>
        <taxon>Micrococcales</taxon>
        <taxon>Micrococcaceae</taxon>
        <taxon>Kocuria</taxon>
    </lineage>
</organism>
<dbReference type="Proteomes" id="UP000008838">
    <property type="component" value="Chromosome"/>
</dbReference>
<protein>
    <recommendedName>
        <fullName evidence="3">Cobalamin-independent methionine synthase MetE C-terminal/archaeal domain-containing protein</fullName>
    </recommendedName>
</protein>
<dbReference type="AlphaFoldDB" id="B2GL50"/>
<dbReference type="RefSeq" id="WP_012397947.1">
    <property type="nucleotide sequence ID" value="NC_010617.1"/>
</dbReference>
<dbReference type="eggNOG" id="COG0620">
    <property type="taxonomic scope" value="Bacteria"/>
</dbReference>
<dbReference type="KEGG" id="krh:KRH_08790"/>
<dbReference type="STRING" id="378753.KRH_08790"/>
<dbReference type="SUPFAM" id="SSF51726">
    <property type="entry name" value="UROD/MetE-like"/>
    <property type="match status" value="1"/>
</dbReference>
<reference evidence="1 2" key="1">
    <citation type="journal article" date="2008" name="J. Bacteriol.">
        <title>Complete genome sequence of the soil actinomycete Kocuria rhizophila.</title>
        <authorList>
            <person name="Takarada H."/>
            <person name="Sekine M."/>
            <person name="Kosugi H."/>
            <person name="Matsuo Y."/>
            <person name="Fujisawa T."/>
            <person name="Omata S."/>
            <person name="Kishi E."/>
            <person name="Shimizu A."/>
            <person name="Tsukatani N."/>
            <person name="Tanikawa S."/>
            <person name="Fujita N."/>
            <person name="Harayama S."/>
        </authorList>
    </citation>
    <scope>NUCLEOTIDE SEQUENCE [LARGE SCALE GENOMIC DNA]</scope>
    <source>
        <strain evidence="2">ATCC 9341 / DSM 348 / NBRC 103217 / DC2201</strain>
    </source>
</reference>
<proteinExistence type="predicted"/>
<evidence type="ECO:0000313" key="2">
    <source>
        <dbReference type="Proteomes" id="UP000008838"/>
    </source>
</evidence>
<evidence type="ECO:0008006" key="3">
    <source>
        <dbReference type="Google" id="ProtNLM"/>
    </source>
</evidence>
<dbReference type="EMBL" id="AP009152">
    <property type="protein sequence ID" value="BAG29226.1"/>
    <property type="molecule type" value="Genomic_DNA"/>
</dbReference>
<dbReference type="InterPro" id="IPR038071">
    <property type="entry name" value="UROD/MetE-like_sf"/>
</dbReference>
<name>B2GL50_KOCRD</name>
<accession>B2GL50</accession>
<sequence>MSGFAPDAVTATLTRPLRGTDVVETFTVLRGELGDPHRAAVPVLPERGPHAELAARTCAVLDSLHADRQPHGWRVTGVAGEDSRRARALLASDLHAVADVLGAESGADTAPVVFSLLGPVSLAATVHVRNGEKLQSDHGARRELTQSWCAGIPELMAAIRRNTDGRGAVLVLQEPELERVLGGTIPTASGYRTLRSLPRAEVRAGLTAAVDACRGAGASAVVLDAGAASAEWAPRCGADVAVVAPPTGGTRAWEPLAALHESGVRLCVDTAPVSAHTPARHVVDRLLRPWRELGMDPAALLGTVLAPSSGVSDLAPPQLPAALRRVTGACGALTEAANEG</sequence>
<dbReference type="OrthoDB" id="5242426at2"/>
<evidence type="ECO:0000313" key="1">
    <source>
        <dbReference type="EMBL" id="BAG29226.1"/>
    </source>
</evidence>
<gene>
    <name evidence="1" type="ordered locus">KRH_08790</name>
</gene>